<dbReference type="Proteomes" id="UP000005207">
    <property type="component" value="Linkage group LG3"/>
</dbReference>
<feature type="compositionally biased region" description="Low complexity" evidence="2">
    <location>
        <begin position="24"/>
        <end position="35"/>
    </location>
</feature>
<evidence type="ECO:0000259" key="3">
    <source>
        <dbReference type="PROSITE" id="PS50158"/>
    </source>
</evidence>
<name>A0A669DFW2_ORENI</name>
<reference evidence="4" key="2">
    <citation type="submission" date="2025-08" db="UniProtKB">
        <authorList>
            <consortium name="Ensembl"/>
        </authorList>
    </citation>
    <scope>IDENTIFICATION</scope>
</reference>
<evidence type="ECO:0000313" key="4">
    <source>
        <dbReference type="Ensembl" id="ENSONIP00000057260.1"/>
    </source>
</evidence>
<proteinExistence type="predicted"/>
<feature type="compositionally biased region" description="Basic and acidic residues" evidence="2">
    <location>
        <begin position="39"/>
        <end position="51"/>
    </location>
</feature>
<dbReference type="InterPro" id="IPR001878">
    <property type="entry name" value="Znf_CCHC"/>
</dbReference>
<feature type="region of interest" description="Disordered" evidence="2">
    <location>
        <begin position="1"/>
        <end position="73"/>
    </location>
</feature>
<reference evidence="4" key="3">
    <citation type="submission" date="2025-09" db="UniProtKB">
        <authorList>
            <consortium name="Ensembl"/>
        </authorList>
    </citation>
    <scope>IDENTIFICATION</scope>
</reference>
<keyword evidence="1" id="KW-0479">Metal-binding</keyword>
<dbReference type="InParanoid" id="A0A669DFW2"/>
<dbReference type="GO" id="GO:0003676">
    <property type="term" value="F:nucleic acid binding"/>
    <property type="evidence" value="ECO:0007669"/>
    <property type="project" value="InterPro"/>
</dbReference>
<keyword evidence="5" id="KW-1185">Reference proteome</keyword>
<accession>A0A669DFW2</accession>
<dbReference type="SUPFAM" id="SSF57756">
    <property type="entry name" value="Retrovirus zinc finger-like domains"/>
    <property type="match status" value="1"/>
</dbReference>
<evidence type="ECO:0000256" key="2">
    <source>
        <dbReference type="SAM" id="MobiDB-lite"/>
    </source>
</evidence>
<feature type="domain" description="CCHC-type" evidence="3">
    <location>
        <begin position="39"/>
        <end position="54"/>
    </location>
</feature>
<dbReference type="OMA" id="CECYKSS"/>
<evidence type="ECO:0000313" key="5">
    <source>
        <dbReference type="Proteomes" id="UP000005207"/>
    </source>
</evidence>
<dbReference type="Gene3D" id="4.10.60.10">
    <property type="entry name" value="Zinc finger, CCHC-type"/>
    <property type="match status" value="1"/>
</dbReference>
<dbReference type="SMART" id="SM00343">
    <property type="entry name" value="ZnF_C2HC"/>
    <property type="match status" value="1"/>
</dbReference>
<organism evidence="4 5">
    <name type="scientific">Oreochromis niloticus</name>
    <name type="common">Nile tilapia</name>
    <name type="synonym">Tilapia nilotica</name>
    <dbReference type="NCBI Taxonomy" id="8128"/>
    <lineage>
        <taxon>Eukaryota</taxon>
        <taxon>Metazoa</taxon>
        <taxon>Chordata</taxon>
        <taxon>Craniata</taxon>
        <taxon>Vertebrata</taxon>
        <taxon>Euteleostomi</taxon>
        <taxon>Actinopterygii</taxon>
        <taxon>Neopterygii</taxon>
        <taxon>Teleostei</taxon>
        <taxon>Neoteleostei</taxon>
        <taxon>Acanthomorphata</taxon>
        <taxon>Ovalentaria</taxon>
        <taxon>Cichlomorphae</taxon>
        <taxon>Cichliformes</taxon>
        <taxon>Cichlidae</taxon>
        <taxon>African cichlids</taxon>
        <taxon>Pseudocrenilabrinae</taxon>
        <taxon>Oreochromini</taxon>
        <taxon>Oreochromis</taxon>
    </lineage>
</organism>
<feature type="compositionally biased region" description="Polar residues" evidence="2">
    <location>
        <begin position="1"/>
        <end position="14"/>
    </location>
</feature>
<dbReference type="Ensembl" id="ENSONIT00000054127.1">
    <property type="protein sequence ID" value="ENSONIP00000057260.1"/>
    <property type="gene ID" value="ENSONIG00000031810.1"/>
</dbReference>
<protein>
    <recommendedName>
        <fullName evidence="3">CCHC-type domain-containing protein</fullName>
    </recommendedName>
</protein>
<dbReference type="InterPro" id="IPR036875">
    <property type="entry name" value="Znf_CCHC_sf"/>
</dbReference>
<dbReference type="AlphaFoldDB" id="A0A669DFW2"/>
<dbReference type="PROSITE" id="PS50158">
    <property type="entry name" value="ZF_CCHC"/>
    <property type="match status" value="1"/>
</dbReference>
<keyword evidence="1" id="KW-0862">Zinc</keyword>
<keyword evidence="1" id="KW-0863">Zinc-finger</keyword>
<sequence length="73" mass="7233">ASSDACNAKPQTATGRGGRGDMPAAAFGASEASSSPTDRCYRCDEPGHVARDCPAPAPTARTTKPQGNGVGAV</sequence>
<reference evidence="5" key="1">
    <citation type="submission" date="2012-01" db="EMBL/GenBank/DDBJ databases">
        <title>The Genome Sequence of Oreochromis niloticus (Nile Tilapia).</title>
        <authorList>
            <consortium name="Broad Institute Genome Assembly Team"/>
            <consortium name="Broad Institute Sequencing Platform"/>
            <person name="Di Palma F."/>
            <person name="Johnson J."/>
            <person name="Lander E.S."/>
            <person name="Lindblad-Toh K."/>
        </authorList>
    </citation>
    <scope>NUCLEOTIDE SEQUENCE [LARGE SCALE GENOMIC DNA]</scope>
</reference>
<dbReference type="Pfam" id="PF00098">
    <property type="entry name" value="zf-CCHC"/>
    <property type="match status" value="1"/>
</dbReference>
<dbReference type="GeneTree" id="ENSGT00940000182217"/>
<dbReference type="GO" id="GO:0008270">
    <property type="term" value="F:zinc ion binding"/>
    <property type="evidence" value="ECO:0007669"/>
    <property type="project" value="UniProtKB-KW"/>
</dbReference>
<evidence type="ECO:0000256" key="1">
    <source>
        <dbReference type="PROSITE-ProRule" id="PRU00047"/>
    </source>
</evidence>